<feature type="compositionally biased region" description="Acidic residues" evidence="2">
    <location>
        <begin position="682"/>
        <end position="698"/>
    </location>
</feature>
<feature type="compositionally biased region" description="Polar residues" evidence="2">
    <location>
        <begin position="315"/>
        <end position="325"/>
    </location>
</feature>
<feature type="region of interest" description="Disordered" evidence="2">
    <location>
        <begin position="314"/>
        <end position="397"/>
    </location>
</feature>
<feature type="compositionally biased region" description="Basic and acidic residues" evidence="2">
    <location>
        <begin position="663"/>
        <end position="674"/>
    </location>
</feature>
<dbReference type="AlphaFoldDB" id="A0A2N9FML9"/>
<reference evidence="4" key="1">
    <citation type="submission" date="2018-02" db="EMBL/GenBank/DDBJ databases">
        <authorList>
            <person name="Cohen D.B."/>
            <person name="Kent A.D."/>
        </authorList>
    </citation>
    <scope>NUCLEOTIDE SEQUENCE</scope>
</reference>
<name>A0A2N9FML9_FAGSY</name>
<feature type="coiled-coil region" evidence="1">
    <location>
        <begin position="479"/>
        <end position="576"/>
    </location>
</feature>
<feature type="region of interest" description="Disordered" evidence="2">
    <location>
        <begin position="625"/>
        <end position="698"/>
    </location>
</feature>
<feature type="domain" description="Transposase (putative) gypsy type" evidence="3">
    <location>
        <begin position="49"/>
        <end position="112"/>
    </location>
</feature>
<evidence type="ECO:0000259" key="3">
    <source>
        <dbReference type="Pfam" id="PF04195"/>
    </source>
</evidence>
<organism evidence="4">
    <name type="scientific">Fagus sylvatica</name>
    <name type="common">Beechnut</name>
    <dbReference type="NCBI Taxonomy" id="28930"/>
    <lineage>
        <taxon>Eukaryota</taxon>
        <taxon>Viridiplantae</taxon>
        <taxon>Streptophyta</taxon>
        <taxon>Embryophyta</taxon>
        <taxon>Tracheophyta</taxon>
        <taxon>Spermatophyta</taxon>
        <taxon>Magnoliopsida</taxon>
        <taxon>eudicotyledons</taxon>
        <taxon>Gunneridae</taxon>
        <taxon>Pentapetalae</taxon>
        <taxon>rosids</taxon>
        <taxon>fabids</taxon>
        <taxon>Fagales</taxon>
        <taxon>Fagaceae</taxon>
        <taxon>Fagus</taxon>
    </lineage>
</organism>
<proteinExistence type="predicted"/>
<dbReference type="InterPro" id="IPR007321">
    <property type="entry name" value="Transposase_28"/>
</dbReference>
<gene>
    <name evidence="4" type="ORF">FSB_LOCUS16051</name>
</gene>
<protein>
    <recommendedName>
        <fullName evidence="3">Transposase (putative) gypsy type domain-containing protein</fullName>
    </recommendedName>
</protein>
<sequence length="698" mass="77411">MGKFAKLVSTEEKIVEFKKRYGIPEDVHIRYVPNGDLALVLYQDLVLPMVAIVEGGVRIPMHTFLLRFLAHFRLSPLQCAPNVFRIVMGTAVLMEKLGLDLTVHDITYVYSLQATGRDQYTLVARNAYRKLVTGLPDSSKGRDEDFLVFTGNWQNPHINCRLRPGVPDKEFTAKKVELVERRTVEHLLQKPCFIDSGGRPRAASILLDYVPSYKSFQKGPVVKHFRQEEVTVVRPGRDQEDIIQAVPVTARKGVQVPQLVPPLSDPNFIPSIGSSETGLPIIRFPSIFDPDPKPTEEMPIQKRTVNIADVLRTSAPETSRTSPSASPLPPPGFSQGESVMRKKRKRGKAQDDDGCGQEGSSPLQLSKAKSPKKAKNKNDRALQKATGQIPQGRMRQDDLQQPWSCSFLLENRSVDEGDSVLKSGRGVRGGEVAEAVGKALLLPEDMKVWQQKRSKHMLENLKRDSILAVQGIFEAGNRLLETERRLNLSAEEIKRLKDLESSATVRIRAAESAQKSAEAGLLNLQNQVAELQRKLDSEHKSASQVRIENSQLKDALTEAEAKVVEADQRAQAYYDQGFNQASESLRDQLKGECNKYFVQGWHKALDSAGVDDDSDLYDLAYTRQPYEDPVPEEGNELEAGEGAAGDPTVPGSHEALSEPVLVDDAKTAEDRPDDQIPAAESQEGEEGSDVDETIDVVD</sequence>
<evidence type="ECO:0000313" key="4">
    <source>
        <dbReference type="EMBL" id="SPC88169.1"/>
    </source>
</evidence>
<evidence type="ECO:0000256" key="1">
    <source>
        <dbReference type="SAM" id="Coils"/>
    </source>
</evidence>
<accession>A0A2N9FML9</accession>
<feature type="compositionally biased region" description="Acidic residues" evidence="2">
    <location>
        <begin position="629"/>
        <end position="639"/>
    </location>
</feature>
<dbReference type="EMBL" id="OIVN01000976">
    <property type="protein sequence ID" value="SPC88169.1"/>
    <property type="molecule type" value="Genomic_DNA"/>
</dbReference>
<keyword evidence="1" id="KW-0175">Coiled coil</keyword>
<evidence type="ECO:0000256" key="2">
    <source>
        <dbReference type="SAM" id="MobiDB-lite"/>
    </source>
</evidence>
<dbReference type="Pfam" id="PF04195">
    <property type="entry name" value="Transposase_28"/>
    <property type="match status" value="1"/>
</dbReference>